<dbReference type="Proteomes" id="UP000650466">
    <property type="component" value="Unassembled WGS sequence"/>
</dbReference>
<dbReference type="AlphaFoldDB" id="A0A926QMQ8"/>
<keyword evidence="2" id="KW-1185">Reference proteome</keyword>
<protein>
    <submittedName>
        <fullName evidence="1">Uncharacterized protein</fullName>
    </submittedName>
</protein>
<comment type="caution">
    <text evidence="1">The sequence shown here is derived from an EMBL/GenBank/DDBJ whole genome shotgun (WGS) entry which is preliminary data.</text>
</comment>
<dbReference type="EMBL" id="JACVVD010000037">
    <property type="protein sequence ID" value="MBD0384910.1"/>
    <property type="molecule type" value="Genomic_DNA"/>
</dbReference>
<gene>
    <name evidence="1" type="ORF">ICC18_33435</name>
</gene>
<dbReference type="RefSeq" id="WP_188178666.1">
    <property type="nucleotide sequence ID" value="NZ_JACVVD010000037.1"/>
</dbReference>
<evidence type="ECO:0000313" key="1">
    <source>
        <dbReference type="EMBL" id="MBD0384910.1"/>
    </source>
</evidence>
<accession>A0A926QMQ8</accession>
<sequence>MSNLTPIDGFQRWIELTEYDSEMIVTRAGTSATCSKSLNLPVGPKK</sequence>
<proteinExistence type="predicted"/>
<reference evidence="1" key="1">
    <citation type="submission" date="2020-09" db="EMBL/GenBank/DDBJ databases">
        <title>Draft Genome Sequence of Paenibacillus sp. WST5.</title>
        <authorList>
            <person name="Bao Z."/>
        </authorList>
    </citation>
    <scope>NUCLEOTIDE SEQUENCE</scope>
    <source>
        <strain evidence="1">WST5</strain>
    </source>
</reference>
<name>A0A926QMQ8_9BACL</name>
<organism evidence="1 2">
    <name type="scientific">Paenibacillus sedimenti</name>
    <dbReference type="NCBI Taxonomy" id="2770274"/>
    <lineage>
        <taxon>Bacteria</taxon>
        <taxon>Bacillati</taxon>
        <taxon>Bacillota</taxon>
        <taxon>Bacilli</taxon>
        <taxon>Bacillales</taxon>
        <taxon>Paenibacillaceae</taxon>
        <taxon>Paenibacillus</taxon>
    </lineage>
</organism>
<evidence type="ECO:0000313" key="2">
    <source>
        <dbReference type="Proteomes" id="UP000650466"/>
    </source>
</evidence>